<protein>
    <submittedName>
        <fullName evidence="2">RNA-directed DNA polymerase (Reverse transcriptase)-related family protein</fullName>
    </submittedName>
</protein>
<proteinExistence type="predicted"/>
<evidence type="ECO:0000259" key="1">
    <source>
        <dbReference type="Pfam" id="PF13966"/>
    </source>
</evidence>
<keyword evidence="2" id="KW-0695">RNA-directed DNA polymerase</keyword>
<keyword evidence="3" id="KW-1185">Reference proteome</keyword>
<comment type="caution">
    <text evidence="2">The sequence shown here is derived from an EMBL/GenBank/DDBJ whole genome shotgun (WGS) entry which is preliminary data.</text>
</comment>
<evidence type="ECO:0000313" key="2">
    <source>
        <dbReference type="EMBL" id="KAJ4782142.1"/>
    </source>
</evidence>
<dbReference type="InterPro" id="IPR026960">
    <property type="entry name" value="RVT-Znf"/>
</dbReference>
<dbReference type="EMBL" id="JAMFTS010000003">
    <property type="protein sequence ID" value="KAJ4782142.1"/>
    <property type="molecule type" value="Genomic_DNA"/>
</dbReference>
<keyword evidence="2" id="KW-0548">Nucleotidyltransferase</keyword>
<name>A0AAV8ETM8_9POAL</name>
<dbReference type="Pfam" id="PF13966">
    <property type="entry name" value="zf-RVT"/>
    <property type="match status" value="1"/>
</dbReference>
<evidence type="ECO:0000313" key="3">
    <source>
        <dbReference type="Proteomes" id="UP001140206"/>
    </source>
</evidence>
<reference evidence="2" key="1">
    <citation type="submission" date="2022-08" db="EMBL/GenBank/DDBJ databases">
        <authorList>
            <person name="Marques A."/>
        </authorList>
    </citation>
    <scope>NUCLEOTIDE SEQUENCE</scope>
    <source>
        <strain evidence="2">RhyPub2mFocal</strain>
        <tissue evidence="2">Leaves</tissue>
    </source>
</reference>
<sequence length="252" mass="29669">MMVKSGMQTSFWHDNWVGKPLVPLLKGAHNPPRQKINLRKGLTLLQTLLPRPWDHTTQLLLENRIHLSRDDEKDTLLWCWTSDGSFSVSSIYNVISTGGKLNNNLSVLWKFKVPPSLKFFMFLVFNDKLLTQQQLLRRHLLSLQPRCILCNQNVLEDNHHLFFSCPFTSMLWLRLRTLLALPALLQTHSIQDSILLTLQQKWNDEPFRTHLTTFFWAAWTERNNQIFRGCNKDMESMCSWIINEAKLFLKYC</sequence>
<keyword evidence="2" id="KW-0808">Transferase</keyword>
<organism evidence="2 3">
    <name type="scientific">Rhynchospora pubera</name>
    <dbReference type="NCBI Taxonomy" id="906938"/>
    <lineage>
        <taxon>Eukaryota</taxon>
        <taxon>Viridiplantae</taxon>
        <taxon>Streptophyta</taxon>
        <taxon>Embryophyta</taxon>
        <taxon>Tracheophyta</taxon>
        <taxon>Spermatophyta</taxon>
        <taxon>Magnoliopsida</taxon>
        <taxon>Liliopsida</taxon>
        <taxon>Poales</taxon>
        <taxon>Cyperaceae</taxon>
        <taxon>Cyperoideae</taxon>
        <taxon>Rhynchosporeae</taxon>
        <taxon>Rhynchospora</taxon>
    </lineage>
</organism>
<dbReference type="Proteomes" id="UP001140206">
    <property type="component" value="Chromosome 3"/>
</dbReference>
<gene>
    <name evidence="2" type="ORF">LUZ62_066399</name>
</gene>
<dbReference type="GO" id="GO:0003964">
    <property type="term" value="F:RNA-directed DNA polymerase activity"/>
    <property type="evidence" value="ECO:0007669"/>
    <property type="project" value="UniProtKB-KW"/>
</dbReference>
<dbReference type="AlphaFoldDB" id="A0AAV8ETM8"/>
<feature type="domain" description="Reverse transcriptase zinc-binding" evidence="1">
    <location>
        <begin position="86"/>
        <end position="172"/>
    </location>
</feature>
<accession>A0AAV8ETM8</accession>